<proteinExistence type="predicted"/>
<evidence type="ECO:0000313" key="1">
    <source>
        <dbReference type="EMBL" id="KAF9484858.1"/>
    </source>
</evidence>
<feature type="non-terminal residue" evidence="1">
    <location>
        <position position="158"/>
    </location>
</feature>
<feature type="non-terminal residue" evidence="1">
    <location>
        <position position="1"/>
    </location>
</feature>
<keyword evidence="2" id="KW-1185">Reference proteome</keyword>
<comment type="caution">
    <text evidence="1">The sequence shown here is derived from an EMBL/GenBank/DDBJ whole genome shotgun (WGS) entry which is preliminary data.</text>
</comment>
<protein>
    <submittedName>
        <fullName evidence="1">Uncharacterized protein</fullName>
    </submittedName>
</protein>
<dbReference type="EMBL" id="MU155140">
    <property type="protein sequence ID" value="KAF9484858.1"/>
    <property type="molecule type" value="Genomic_DNA"/>
</dbReference>
<dbReference type="OrthoDB" id="2020419at2759"/>
<accession>A0A9P5ZCY7</accession>
<dbReference type="Proteomes" id="UP000807469">
    <property type="component" value="Unassembled WGS sequence"/>
</dbReference>
<sequence>VVQWRMETVNADVLEECAHALVDVLSRLLHDSALAENVTTVWFASDYPYPIVKRSASQRRPAVIAKSGTFRDFEVQHEEAVEILRKAFVKGRELDNWELTDFAEAIELGKGVEAELVQDSGVLGILDKLIGIKANLFVSGASRCSKRSSFTKQVVDAR</sequence>
<reference evidence="1" key="1">
    <citation type="submission" date="2020-11" db="EMBL/GenBank/DDBJ databases">
        <authorList>
            <consortium name="DOE Joint Genome Institute"/>
            <person name="Ahrendt S."/>
            <person name="Riley R."/>
            <person name="Andreopoulos W."/>
            <person name="Labutti K."/>
            <person name="Pangilinan J."/>
            <person name="Ruiz-Duenas F.J."/>
            <person name="Barrasa J.M."/>
            <person name="Sanchez-Garcia M."/>
            <person name="Camarero S."/>
            <person name="Miyauchi S."/>
            <person name="Serrano A."/>
            <person name="Linde D."/>
            <person name="Babiker R."/>
            <person name="Drula E."/>
            <person name="Ayuso-Fernandez I."/>
            <person name="Pacheco R."/>
            <person name="Padilla G."/>
            <person name="Ferreira P."/>
            <person name="Barriuso J."/>
            <person name="Kellner H."/>
            <person name="Castanera R."/>
            <person name="Alfaro M."/>
            <person name="Ramirez L."/>
            <person name="Pisabarro A.G."/>
            <person name="Kuo A."/>
            <person name="Tritt A."/>
            <person name="Lipzen A."/>
            <person name="He G."/>
            <person name="Yan M."/>
            <person name="Ng V."/>
            <person name="Cullen D."/>
            <person name="Martin F."/>
            <person name="Rosso M.-N."/>
            <person name="Henrissat B."/>
            <person name="Hibbett D."/>
            <person name="Martinez A.T."/>
            <person name="Grigoriev I.V."/>
        </authorList>
    </citation>
    <scope>NUCLEOTIDE SEQUENCE</scope>
    <source>
        <strain evidence="1">CIRM-BRFM 674</strain>
    </source>
</reference>
<dbReference type="AlphaFoldDB" id="A0A9P5ZCY7"/>
<name>A0A9P5ZCY7_9AGAR</name>
<organism evidence="1 2">
    <name type="scientific">Pholiota conissans</name>
    <dbReference type="NCBI Taxonomy" id="109636"/>
    <lineage>
        <taxon>Eukaryota</taxon>
        <taxon>Fungi</taxon>
        <taxon>Dikarya</taxon>
        <taxon>Basidiomycota</taxon>
        <taxon>Agaricomycotina</taxon>
        <taxon>Agaricomycetes</taxon>
        <taxon>Agaricomycetidae</taxon>
        <taxon>Agaricales</taxon>
        <taxon>Agaricineae</taxon>
        <taxon>Strophariaceae</taxon>
        <taxon>Pholiota</taxon>
    </lineage>
</organism>
<gene>
    <name evidence="1" type="ORF">BDN70DRAFT_791862</name>
</gene>
<evidence type="ECO:0000313" key="2">
    <source>
        <dbReference type="Proteomes" id="UP000807469"/>
    </source>
</evidence>